<feature type="compositionally biased region" description="Polar residues" evidence="3">
    <location>
        <begin position="198"/>
        <end position="209"/>
    </location>
</feature>
<organism evidence="5 6">
    <name type="scientific">Fistulifera solaris</name>
    <name type="common">Oleaginous diatom</name>
    <dbReference type="NCBI Taxonomy" id="1519565"/>
    <lineage>
        <taxon>Eukaryota</taxon>
        <taxon>Sar</taxon>
        <taxon>Stramenopiles</taxon>
        <taxon>Ochrophyta</taxon>
        <taxon>Bacillariophyta</taxon>
        <taxon>Bacillariophyceae</taxon>
        <taxon>Bacillariophycidae</taxon>
        <taxon>Naviculales</taxon>
        <taxon>Naviculaceae</taxon>
        <taxon>Fistulifera</taxon>
    </lineage>
</organism>
<dbReference type="GO" id="GO:0003729">
    <property type="term" value="F:mRNA binding"/>
    <property type="evidence" value="ECO:0007669"/>
    <property type="project" value="InterPro"/>
</dbReference>
<dbReference type="PANTHER" id="PTHR17408">
    <property type="entry name" value="HISTONE RNA HAIRPIN-BINDING PROTEIN"/>
    <property type="match status" value="1"/>
</dbReference>
<dbReference type="InterPro" id="IPR026502">
    <property type="entry name" value="SLBP1/SLBP2"/>
</dbReference>
<dbReference type="GO" id="GO:0051028">
    <property type="term" value="P:mRNA transport"/>
    <property type="evidence" value="ECO:0007669"/>
    <property type="project" value="TreeGrafter"/>
</dbReference>
<accession>A0A1Z5K5B5</accession>
<dbReference type="AlphaFoldDB" id="A0A1Z5K5B5"/>
<dbReference type="PANTHER" id="PTHR17408:SF0">
    <property type="entry name" value="HISTONE RNA HAIRPIN-BINDING PROTEIN"/>
    <property type="match status" value="1"/>
</dbReference>
<dbReference type="InParanoid" id="A0A1Z5K5B5"/>
<evidence type="ECO:0000259" key="4">
    <source>
        <dbReference type="Pfam" id="PF15247"/>
    </source>
</evidence>
<protein>
    <recommendedName>
        <fullName evidence="4">Histone RNA hairpin-binding protein RNA-binding domain-containing protein</fullName>
    </recommendedName>
</protein>
<dbReference type="GO" id="GO:0071204">
    <property type="term" value="C:histone pre-mRNA 3'end processing complex"/>
    <property type="evidence" value="ECO:0007669"/>
    <property type="project" value="TreeGrafter"/>
</dbReference>
<evidence type="ECO:0000256" key="1">
    <source>
        <dbReference type="ARBA" id="ARBA00006151"/>
    </source>
</evidence>
<dbReference type="Pfam" id="PF15247">
    <property type="entry name" value="SLBP_RNA_bind"/>
    <property type="match status" value="1"/>
</dbReference>
<dbReference type="GO" id="GO:0071207">
    <property type="term" value="F:histone pre-mRNA stem-loop binding"/>
    <property type="evidence" value="ECO:0007669"/>
    <property type="project" value="TreeGrafter"/>
</dbReference>
<keyword evidence="2" id="KW-0694">RNA-binding</keyword>
<feature type="region of interest" description="Disordered" evidence="3">
    <location>
        <begin position="191"/>
        <end position="237"/>
    </location>
</feature>
<dbReference type="Proteomes" id="UP000198406">
    <property type="component" value="Unassembled WGS sequence"/>
</dbReference>
<gene>
    <name evidence="5" type="ORF">FisN_1Lh122</name>
</gene>
<dbReference type="GO" id="GO:0006398">
    <property type="term" value="P:mRNA 3'-end processing by stem-loop binding and cleavage"/>
    <property type="evidence" value="ECO:0007669"/>
    <property type="project" value="TreeGrafter"/>
</dbReference>
<evidence type="ECO:0000256" key="2">
    <source>
        <dbReference type="ARBA" id="ARBA00022884"/>
    </source>
</evidence>
<evidence type="ECO:0000313" key="6">
    <source>
        <dbReference type="Proteomes" id="UP000198406"/>
    </source>
</evidence>
<dbReference type="InterPro" id="IPR029344">
    <property type="entry name" value="SLBP_RNA_bind"/>
</dbReference>
<dbReference type="Gene3D" id="1.10.8.1120">
    <property type="entry name" value="Histone RNA hairpin-binding protein RNA-binding domain"/>
    <property type="match status" value="1"/>
</dbReference>
<evidence type="ECO:0000313" key="5">
    <source>
        <dbReference type="EMBL" id="GAX21291.1"/>
    </source>
</evidence>
<sequence>MDVLESTMEEPLVNCTPRALVKRRGSLSSGSKGSDGNERRQRKRSKPLALEEKFNKLDPKDSEHLKRIQQMNKDIAKGKNTAGYHAYSHQVPKEKRRIRSMETPSTPDANLDISKKRWQGLVKAWRIALHKYDPADLMNSFEESKGSVTGAAPIASATVSKDSLSLITPSSSQVPATPISKTAQDITKSKDYEVHDSMPSSHILDQSPISVLPESPAEKHSLSPFDDDDDDSDDDFL</sequence>
<proteinExistence type="inferred from homology"/>
<dbReference type="InterPro" id="IPR038294">
    <property type="entry name" value="SLBP_RNA_bind_sf"/>
</dbReference>
<feature type="region of interest" description="Disordered" evidence="3">
    <location>
        <begin position="89"/>
        <end position="111"/>
    </location>
</feature>
<keyword evidence="6" id="KW-1185">Reference proteome</keyword>
<dbReference type="GO" id="GO:0005737">
    <property type="term" value="C:cytoplasm"/>
    <property type="evidence" value="ECO:0007669"/>
    <property type="project" value="TreeGrafter"/>
</dbReference>
<dbReference type="OrthoDB" id="265795at2759"/>
<comment type="caution">
    <text evidence="5">The sequence shown here is derived from an EMBL/GenBank/DDBJ whole genome shotgun (WGS) entry which is preliminary data.</text>
</comment>
<reference evidence="5 6" key="1">
    <citation type="journal article" date="2015" name="Plant Cell">
        <title>Oil accumulation by the oleaginous diatom Fistulifera solaris as revealed by the genome and transcriptome.</title>
        <authorList>
            <person name="Tanaka T."/>
            <person name="Maeda Y."/>
            <person name="Veluchamy A."/>
            <person name="Tanaka M."/>
            <person name="Abida H."/>
            <person name="Marechal E."/>
            <person name="Bowler C."/>
            <person name="Muto M."/>
            <person name="Sunaga Y."/>
            <person name="Tanaka M."/>
            <person name="Yoshino T."/>
            <person name="Taniguchi T."/>
            <person name="Fukuda Y."/>
            <person name="Nemoto M."/>
            <person name="Matsumoto M."/>
            <person name="Wong P.S."/>
            <person name="Aburatani S."/>
            <person name="Fujibuchi W."/>
        </authorList>
    </citation>
    <scope>NUCLEOTIDE SEQUENCE [LARGE SCALE GENOMIC DNA]</scope>
    <source>
        <strain evidence="5 6">JPCC DA0580</strain>
    </source>
</reference>
<dbReference type="EMBL" id="BDSP01000162">
    <property type="protein sequence ID" value="GAX21291.1"/>
    <property type="molecule type" value="Genomic_DNA"/>
</dbReference>
<evidence type="ECO:0000256" key="3">
    <source>
        <dbReference type="SAM" id="MobiDB-lite"/>
    </source>
</evidence>
<feature type="domain" description="Histone RNA hairpin-binding protein RNA-binding" evidence="4">
    <location>
        <begin position="66"/>
        <end position="134"/>
    </location>
</feature>
<comment type="similarity">
    <text evidence="1">Belongs to the SLBP family.</text>
</comment>
<name>A0A1Z5K5B5_FISSO</name>
<feature type="region of interest" description="Disordered" evidence="3">
    <location>
        <begin position="1"/>
        <end position="53"/>
    </location>
</feature>
<feature type="compositionally biased region" description="Acidic residues" evidence="3">
    <location>
        <begin position="225"/>
        <end position="237"/>
    </location>
</feature>